<accession>A0A451BCD1</accession>
<gene>
    <name evidence="1" type="ORF">BECKMB1821G_GA0114241_10378</name>
    <name evidence="3" type="ORF">BECKMB1821H_GA0114242_103620</name>
    <name evidence="2" type="ORF">BECKMB1821I_GA0114274_10377</name>
</gene>
<dbReference type="EMBL" id="CAADFO010000037">
    <property type="protein sequence ID" value="VFK28440.1"/>
    <property type="molecule type" value="Genomic_DNA"/>
</dbReference>
<evidence type="ECO:0000313" key="2">
    <source>
        <dbReference type="EMBL" id="VFK32840.1"/>
    </source>
</evidence>
<reference evidence="3" key="1">
    <citation type="submission" date="2019-02" db="EMBL/GenBank/DDBJ databases">
        <authorList>
            <person name="Gruber-Vodicka R. H."/>
            <person name="Seah K. B. B."/>
        </authorList>
    </citation>
    <scope>NUCLEOTIDE SEQUENCE</scope>
    <source>
        <strain evidence="1">BECK_BZ197</strain>
        <strain evidence="3">BECK_BZ198</strain>
        <strain evidence="2">BECK_BZ199</strain>
    </source>
</reference>
<name>A0A451BCD1_9GAMM</name>
<dbReference type="EMBL" id="CAADFQ010000037">
    <property type="protein sequence ID" value="VFK32840.1"/>
    <property type="molecule type" value="Genomic_DNA"/>
</dbReference>
<evidence type="ECO:0000313" key="1">
    <source>
        <dbReference type="EMBL" id="VFK28440.1"/>
    </source>
</evidence>
<sequence length="49" mass="5653">MEKVSFHLKRNKAMFRTGWDREARTLENLGLSASGLDKRQLLQFMAGNV</sequence>
<dbReference type="EMBL" id="CAADGH010000036">
    <property type="protein sequence ID" value="VFK75941.1"/>
    <property type="molecule type" value="Genomic_DNA"/>
</dbReference>
<proteinExistence type="predicted"/>
<dbReference type="AlphaFoldDB" id="A0A451BCD1"/>
<protein>
    <submittedName>
        <fullName evidence="3">Uncharacterized protein</fullName>
    </submittedName>
</protein>
<organism evidence="3">
    <name type="scientific">Candidatus Kentrum sp. MB</name>
    <dbReference type="NCBI Taxonomy" id="2138164"/>
    <lineage>
        <taxon>Bacteria</taxon>
        <taxon>Pseudomonadati</taxon>
        <taxon>Pseudomonadota</taxon>
        <taxon>Gammaproteobacteria</taxon>
        <taxon>Candidatus Kentrum</taxon>
    </lineage>
</organism>
<evidence type="ECO:0000313" key="3">
    <source>
        <dbReference type="EMBL" id="VFK75941.1"/>
    </source>
</evidence>